<dbReference type="EMBL" id="JASPKY010000143">
    <property type="protein sequence ID" value="KAK9730687.1"/>
    <property type="molecule type" value="Genomic_DNA"/>
</dbReference>
<comment type="caution">
    <text evidence="1">The sequence shown here is derived from an EMBL/GenBank/DDBJ whole genome shotgun (WGS) entry which is preliminary data.</text>
</comment>
<evidence type="ECO:0000313" key="2">
    <source>
        <dbReference type="Proteomes" id="UP001458880"/>
    </source>
</evidence>
<evidence type="ECO:0000313" key="1">
    <source>
        <dbReference type="EMBL" id="KAK9730687.1"/>
    </source>
</evidence>
<accession>A0AAW1LAH5</accession>
<proteinExistence type="predicted"/>
<gene>
    <name evidence="1" type="ORF">QE152_g14300</name>
</gene>
<name>A0AAW1LAH5_POPJA</name>
<protein>
    <submittedName>
        <fullName evidence="1">Uncharacterized protein</fullName>
    </submittedName>
</protein>
<sequence length="255" mass="29189">MSDIRARNRCGVGINQLRRGALASGVTADYIVYGVAAAVLPYQTLGCLNFANIHPFFITRFSLIVSTINGGETLYLRYVYFKDLVRCQLLFRVKNVIKIMIRLWGCYSGFYCQLFKIKSTATKKKIGINQLRRGALASGVTADYIVYGVAAAVLPYQTLGCLNFANIHPFFITRMVRQLYLKSENELTNRKLNLNFFKKPHLGYLFRDFEACTSKQNILRENSPRKVQPQRKLYLRLELEFGIILDKPNDKLEAC</sequence>
<dbReference type="Proteomes" id="UP001458880">
    <property type="component" value="Unassembled WGS sequence"/>
</dbReference>
<reference evidence="1 2" key="1">
    <citation type="journal article" date="2024" name="BMC Genomics">
        <title>De novo assembly and annotation of Popillia japonica's genome with initial clues to its potential as an invasive pest.</title>
        <authorList>
            <person name="Cucini C."/>
            <person name="Boschi S."/>
            <person name="Funari R."/>
            <person name="Cardaioli E."/>
            <person name="Iannotti N."/>
            <person name="Marturano G."/>
            <person name="Paoli F."/>
            <person name="Bruttini M."/>
            <person name="Carapelli A."/>
            <person name="Frati F."/>
            <person name="Nardi F."/>
        </authorList>
    </citation>
    <scope>NUCLEOTIDE SEQUENCE [LARGE SCALE GENOMIC DNA]</scope>
    <source>
        <strain evidence="1">DMR45628</strain>
    </source>
</reference>
<keyword evidence="2" id="KW-1185">Reference proteome</keyword>
<dbReference type="AlphaFoldDB" id="A0AAW1LAH5"/>
<organism evidence="1 2">
    <name type="scientific">Popillia japonica</name>
    <name type="common">Japanese beetle</name>
    <dbReference type="NCBI Taxonomy" id="7064"/>
    <lineage>
        <taxon>Eukaryota</taxon>
        <taxon>Metazoa</taxon>
        <taxon>Ecdysozoa</taxon>
        <taxon>Arthropoda</taxon>
        <taxon>Hexapoda</taxon>
        <taxon>Insecta</taxon>
        <taxon>Pterygota</taxon>
        <taxon>Neoptera</taxon>
        <taxon>Endopterygota</taxon>
        <taxon>Coleoptera</taxon>
        <taxon>Polyphaga</taxon>
        <taxon>Scarabaeiformia</taxon>
        <taxon>Scarabaeidae</taxon>
        <taxon>Rutelinae</taxon>
        <taxon>Popillia</taxon>
    </lineage>
</organism>